<dbReference type="OrthoDB" id="446113at2759"/>
<dbReference type="STRING" id="1093900.A0A507BAC3"/>
<name>A0A507BAC3_9PEZI</name>
<dbReference type="InterPro" id="IPR035979">
    <property type="entry name" value="RBD_domain_sf"/>
</dbReference>
<accession>A0A507BAC3</accession>
<dbReference type="GeneID" id="41973458"/>
<keyword evidence="2" id="KW-1185">Reference proteome</keyword>
<evidence type="ECO:0000313" key="1">
    <source>
        <dbReference type="EMBL" id="TPX13540.1"/>
    </source>
</evidence>
<dbReference type="InterPro" id="IPR012677">
    <property type="entry name" value="Nucleotide-bd_a/b_plait_sf"/>
</dbReference>
<dbReference type="InParanoid" id="A0A507BAC3"/>
<evidence type="ECO:0000313" key="2">
    <source>
        <dbReference type="Proteomes" id="UP000319257"/>
    </source>
</evidence>
<dbReference type="RefSeq" id="XP_030995251.1">
    <property type="nucleotide sequence ID" value="XM_031140597.1"/>
</dbReference>
<dbReference type="AlphaFoldDB" id="A0A507BAC3"/>
<reference evidence="1 2" key="1">
    <citation type="submission" date="2019-06" db="EMBL/GenBank/DDBJ databases">
        <title>Draft genome sequence of the filamentous fungus Phialemoniopsis curvata isolated from diesel fuel.</title>
        <authorList>
            <person name="Varaljay V.A."/>
            <person name="Lyon W.J."/>
            <person name="Crouch A.L."/>
            <person name="Drake C.E."/>
            <person name="Hollomon J.M."/>
            <person name="Nadeau L.J."/>
            <person name="Nunn H.S."/>
            <person name="Stevenson B.S."/>
            <person name="Bojanowski C.L."/>
            <person name="Crookes-Goodson W.J."/>
        </authorList>
    </citation>
    <scope>NUCLEOTIDE SEQUENCE [LARGE SCALE GENOMIC DNA]</scope>
    <source>
        <strain evidence="1 2">D216</strain>
    </source>
</reference>
<comment type="caution">
    <text evidence="1">The sequence shown here is derived from an EMBL/GenBank/DDBJ whole genome shotgun (WGS) entry which is preliminary data.</text>
</comment>
<dbReference type="Proteomes" id="UP000319257">
    <property type="component" value="Unassembled WGS sequence"/>
</dbReference>
<dbReference type="EMBL" id="SKBQ01000033">
    <property type="protein sequence ID" value="TPX13540.1"/>
    <property type="molecule type" value="Genomic_DNA"/>
</dbReference>
<organism evidence="1 2">
    <name type="scientific">Thyridium curvatum</name>
    <dbReference type="NCBI Taxonomy" id="1093900"/>
    <lineage>
        <taxon>Eukaryota</taxon>
        <taxon>Fungi</taxon>
        <taxon>Dikarya</taxon>
        <taxon>Ascomycota</taxon>
        <taxon>Pezizomycotina</taxon>
        <taxon>Sordariomycetes</taxon>
        <taxon>Sordariomycetidae</taxon>
        <taxon>Thyridiales</taxon>
        <taxon>Thyridiaceae</taxon>
        <taxon>Thyridium</taxon>
    </lineage>
</organism>
<dbReference type="GO" id="GO:0003676">
    <property type="term" value="F:nucleic acid binding"/>
    <property type="evidence" value="ECO:0007669"/>
    <property type="project" value="InterPro"/>
</dbReference>
<gene>
    <name evidence="1" type="ORF">E0L32_006011</name>
</gene>
<dbReference type="SUPFAM" id="SSF54928">
    <property type="entry name" value="RNA-binding domain, RBD"/>
    <property type="match status" value="1"/>
</dbReference>
<evidence type="ECO:0008006" key="3">
    <source>
        <dbReference type="Google" id="ProtNLM"/>
    </source>
</evidence>
<proteinExistence type="predicted"/>
<sequence length="206" mass="23579">MMFTSWPAQCAACQLIPCIRWHQVLLPRSFPLHKRGDLPNGKAPMYPAVRFSDEGDQQRALLEMQGVYCGKPPNADFHRDSQVAQQGQQQMMPPPVQAGMNYLGVGGPLFYQQGFNPMAAQPMNQFTDPNNTTVFVGGLSGYVTEDELRSFFQGFREITTTLALAPRLVPLPACAFWASEQRDDMRWRWSLLWWYFVWEESHVWDG</sequence>
<protein>
    <recommendedName>
        <fullName evidence="3">RRM domain-containing protein</fullName>
    </recommendedName>
</protein>
<dbReference type="Gene3D" id="3.30.70.330">
    <property type="match status" value="1"/>
</dbReference>